<protein>
    <recommendedName>
        <fullName evidence="2">histidine kinase</fullName>
        <ecNumber evidence="2">2.7.13.3</ecNumber>
    </recommendedName>
</protein>
<dbReference type="InterPro" id="IPR005467">
    <property type="entry name" value="His_kinase_dom"/>
</dbReference>
<keyword evidence="10" id="KW-0812">Transmembrane</keyword>
<dbReference type="CDD" id="cd00075">
    <property type="entry name" value="HATPase"/>
    <property type="match status" value="1"/>
</dbReference>
<dbReference type="CDD" id="cd00082">
    <property type="entry name" value="HisKA"/>
    <property type="match status" value="1"/>
</dbReference>
<dbReference type="Gene3D" id="2.130.10.10">
    <property type="entry name" value="YVTN repeat-like/Quinoprotein amine dehydrogenase"/>
    <property type="match status" value="3"/>
</dbReference>
<keyword evidence="10" id="KW-0472">Membrane</keyword>
<dbReference type="InterPro" id="IPR018062">
    <property type="entry name" value="HTH_AraC-typ_CS"/>
</dbReference>
<evidence type="ECO:0000259" key="14">
    <source>
        <dbReference type="PROSITE" id="PS50110"/>
    </source>
</evidence>
<dbReference type="InterPro" id="IPR011110">
    <property type="entry name" value="Reg_prop"/>
</dbReference>
<feature type="domain" description="HTH araC/xylS-type" evidence="12">
    <location>
        <begin position="1253"/>
        <end position="1351"/>
    </location>
</feature>
<keyword evidence="3 9" id="KW-0597">Phosphoprotein</keyword>
<evidence type="ECO:0000256" key="1">
    <source>
        <dbReference type="ARBA" id="ARBA00000085"/>
    </source>
</evidence>
<evidence type="ECO:0000256" key="3">
    <source>
        <dbReference type="ARBA" id="ARBA00022553"/>
    </source>
</evidence>
<dbReference type="InterPro" id="IPR015943">
    <property type="entry name" value="WD40/YVTN_repeat-like_dom_sf"/>
</dbReference>
<dbReference type="Gene3D" id="1.10.287.130">
    <property type="match status" value="1"/>
</dbReference>
<comment type="caution">
    <text evidence="15">The sequence shown here is derived from an EMBL/GenBank/DDBJ whole genome shotgun (WGS) entry which is preliminary data.</text>
</comment>
<dbReference type="SMART" id="SM00342">
    <property type="entry name" value="HTH_ARAC"/>
    <property type="match status" value="1"/>
</dbReference>
<dbReference type="InterPro" id="IPR013783">
    <property type="entry name" value="Ig-like_fold"/>
</dbReference>
<dbReference type="PROSITE" id="PS50110">
    <property type="entry name" value="RESPONSE_REGULATORY"/>
    <property type="match status" value="1"/>
</dbReference>
<keyword evidence="16" id="KW-1185">Reference proteome</keyword>
<evidence type="ECO:0000256" key="2">
    <source>
        <dbReference type="ARBA" id="ARBA00012438"/>
    </source>
</evidence>
<dbReference type="GO" id="GO:0000155">
    <property type="term" value="F:phosphorelay sensor kinase activity"/>
    <property type="evidence" value="ECO:0007669"/>
    <property type="project" value="InterPro"/>
</dbReference>
<evidence type="ECO:0000256" key="8">
    <source>
        <dbReference type="ARBA" id="ARBA00023163"/>
    </source>
</evidence>
<dbReference type="Pfam" id="PF02518">
    <property type="entry name" value="HATPase_c"/>
    <property type="match status" value="1"/>
</dbReference>
<dbReference type="InterPro" id="IPR003594">
    <property type="entry name" value="HATPase_dom"/>
</dbReference>
<feature type="domain" description="Histidine kinase" evidence="13">
    <location>
        <begin position="845"/>
        <end position="1070"/>
    </location>
</feature>
<evidence type="ECO:0000256" key="11">
    <source>
        <dbReference type="SAM" id="SignalP"/>
    </source>
</evidence>
<evidence type="ECO:0000259" key="12">
    <source>
        <dbReference type="PROSITE" id="PS01124"/>
    </source>
</evidence>
<dbReference type="SUPFAM" id="SSF47384">
    <property type="entry name" value="Homodimeric domain of signal transducing histidine kinase"/>
    <property type="match status" value="1"/>
</dbReference>
<dbReference type="Pfam" id="PF07494">
    <property type="entry name" value="Reg_prop"/>
    <property type="match status" value="2"/>
</dbReference>
<dbReference type="SMART" id="SM00448">
    <property type="entry name" value="REC"/>
    <property type="match status" value="1"/>
</dbReference>
<feature type="transmembrane region" description="Helical" evidence="10">
    <location>
        <begin position="791"/>
        <end position="813"/>
    </location>
</feature>
<dbReference type="SUPFAM" id="SSF52172">
    <property type="entry name" value="CheY-like"/>
    <property type="match status" value="1"/>
</dbReference>
<dbReference type="PROSITE" id="PS50109">
    <property type="entry name" value="HIS_KIN"/>
    <property type="match status" value="1"/>
</dbReference>
<dbReference type="Pfam" id="PF12833">
    <property type="entry name" value="HTH_18"/>
    <property type="match status" value="1"/>
</dbReference>
<evidence type="ECO:0000256" key="10">
    <source>
        <dbReference type="SAM" id="Phobius"/>
    </source>
</evidence>
<dbReference type="InterPro" id="IPR001789">
    <property type="entry name" value="Sig_transdc_resp-reg_receiver"/>
</dbReference>
<dbReference type="GO" id="GO:0003700">
    <property type="term" value="F:DNA-binding transcription factor activity"/>
    <property type="evidence" value="ECO:0007669"/>
    <property type="project" value="InterPro"/>
</dbReference>
<dbReference type="Pfam" id="PF00072">
    <property type="entry name" value="Response_reg"/>
    <property type="match status" value="1"/>
</dbReference>
<keyword evidence="8" id="KW-0804">Transcription</keyword>
<dbReference type="InterPro" id="IPR036097">
    <property type="entry name" value="HisK_dim/P_sf"/>
</dbReference>
<dbReference type="FunFam" id="3.30.565.10:FF:000006">
    <property type="entry name" value="Sensor histidine kinase WalK"/>
    <property type="match status" value="1"/>
</dbReference>
<evidence type="ECO:0000256" key="6">
    <source>
        <dbReference type="ARBA" id="ARBA00023015"/>
    </source>
</evidence>
<dbReference type="InterPro" id="IPR036890">
    <property type="entry name" value="HATPase_C_sf"/>
</dbReference>
<feature type="signal peptide" evidence="11">
    <location>
        <begin position="1"/>
        <end position="31"/>
    </location>
</feature>
<dbReference type="PROSITE" id="PS01124">
    <property type="entry name" value="HTH_ARAC_FAMILY_2"/>
    <property type="match status" value="1"/>
</dbReference>
<dbReference type="PANTHER" id="PTHR43547">
    <property type="entry name" value="TWO-COMPONENT HISTIDINE KINASE"/>
    <property type="match status" value="1"/>
</dbReference>
<dbReference type="Gene3D" id="3.40.50.2300">
    <property type="match status" value="1"/>
</dbReference>
<feature type="modified residue" description="4-aspartylphosphate" evidence="9">
    <location>
        <position position="1147"/>
    </location>
</feature>
<dbReference type="InterPro" id="IPR011006">
    <property type="entry name" value="CheY-like_superfamily"/>
</dbReference>
<dbReference type="Gene3D" id="1.10.10.60">
    <property type="entry name" value="Homeodomain-like"/>
    <property type="match status" value="1"/>
</dbReference>
<keyword evidence="10" id="KW-1133">Transmembrane helix</keyword>
<accession>A0A5N1J6T3</accession>
<dbReference type="EMBL" id="VTWS01000010">
    <property type="protein sequence ID" value="KAA9346425.1"/>
    <property type="molecule type" value="Genomic_DNA"/>
</dbReference>
<dbReference type="PANTHER" id="PTHR43547:SF2">
    <property type="entry name" value="HYBRID SIGNAL TRANSDUCTION HISTIDINE KINASE C"/>
    <property type="match status" value="1"/>
</dbReference>
<dbReference type="SMART" id="SM00387">
    <property type="entry name" value="HATPase_c"/>
    <property type="match status" value="1"/>
</dbReference>
<dbReference type="GO" id="GO:0043565">
    <property type="term" value="F:sequence-specific DNA binding"/>
    <property type="evidence" value="ECO:0007669"/>
    <property type="project" value="InterPro"/>
</dbReference>
<sequence>MRRLLPNRKSVLRTGCWTLAIGLYFFTAATAQPIEFPQPEVISDRQGLPQAFVSAIVQDRQGFIWMATRDGVCRYDGNRFKIFQHETGGRPSLSFNGVAALTIDHQNRIWIGTIRGGIDVFDPLKEAFTSFTNQPAFQKVLDSSDFPDNTFHRLEYLKFFRDRQDNFWLWYENSGLVRVSLKKKQITRYKHNPADSASLLSNGVNAVTEDRHGMIWIATASGLSRLDLKTNQFRHYRPHAGQPGPNAKSIPEPYIANVVALPNGDLLLASLWHMTVFSPATGQFRSYRLPEQGQSPNSNKWRKMQIVTDSWGNQYFDQFSVLFRFNEQEGPRAVAHLPHNQECISLFMDRSDVLWMGTNGSSVHKYDLRALPFRAQPYRANFVQDLVTEGLKLPVAQVPAPLAKPDPYKFRSTYDGQGDLWINAGSWPFYRLERQNQTLTAISKPHPDDKDEAVAIPLASDPDGNVWFIQDSLAGWYNKTRKQWQRFPWQIPSSVSGQVLQAVVDRKALWLATELRGLVRLDRKTGRSTHYRHQPNDSTSLSSNSLFCLFQDPDDPDRLWVGTFGSGLCVFDKRTGRSRRLTVADGLPNNTIYSAMPDRHGYLWIGTNKGLCRLNRRTFQTYTFTRDDGLLSNEFNRFHFLQGADGRILMGGLEGMTSFYPDQLSLDVFKPKVEITGLQINNRPIKPGPGSPGGWSPAQAITELMLPHDQNFLTIEFAALQFNRLGKNRFRYRLVGIDPDWVETTRPEAIYTDLQPGRYTLELNAANTSGVWSPHIRSLGLTIRPPVWATWWAYGLYALAVFGIAFALIQVYVNRLRLRQSILLQQKEAEQLRAVDEMKSRFVTNITHEFRTPLTLILSPTEQMKQELPDPKNQHRLSTIEKNANQLLRLINQLMDLSKLEANAMAVHESRGDLTAFVKECLQPFEIQAKAKGIQLIFTSQADHDYWFDADKLERVVNNLVANATKFTPVGGTLTVDLQPDGSAEKPGVTLTVSDTGPGIPADHLPRIFDRFYQIETKSKTRFPAHSQQDGTGIGLSLVKELVERQSGQIRVASSEGQETTFTVWLPYRKIPANDPVPALRETELPVVDPIPTPDESPRILLVEDNDDLAGFIAESLPAHYQVFRTSNGVEGFEKAVELIPDLIISDVLMPVQAGPEMDGYTLCEKLKGNRHTSHIPVVLLTAKASVDSRLAGLSRGADDYITKPFHVQELQLRIGNLLERQRRLRDRIRLDLSRPGPPGTTEKPAETDPFLQQVMALAEANLDNSAFGVDELSQLTQMSRMSLYRKLKTLTGLSTGDFIRLYRLKRSTQFLTEGHSVSETAYLVGFETLAHFSKTFRDYYQVSPSQFTNQT</sequence>
<keyword evidence="7" id="KW-0238">DNA-binding</keyword>
<dbReference type="CDD" id="cd17574">
    <property type="entry name" value="REC_OmpR"/>
    <property type="match status" value="1"/>
</dbReference>
<name>A0A5N1J6T3_9BACT</name>
<comment type="catalytic activity">
    <reaction evidence="1">
        <text>ATP + protein L-histidine = ADP + protein N-phospho-L-histidine.</text>
        <dbReference type="EC" id="2.7.13.3"/>
    </reaction>
</comment>
<dbReference type="Gene3D" id="3.30.565.10">
    <property type="entry name" value="Histidine kinase-like ATPase, C-terminal domain"/>
    <property type="match status" value="1"/>
</dbReference>
<dbReference type="PRINTS" id="PR00344">
    <property type="entry name" value="BCTRLSENSOR"/>
</dbReference>
<keyword evidence="5" id="KW-0418">Kinase</keyword>
<organism evidence="15 16">
    <name type="scientific">Larkinella humicola</name>
    <dbReference type="NCBI Taxonomy" id="2607654"/>
    <lineage>
        <taxon>Bacteria</taxon>
        <taxon>Pseudomonadati</taxon>
        <taxon>Bacteroidota</taxon>
        <taxon>Cytophagia</taxon>
        <taxon>Cytophagales</taxon>
        <taxon>Spirosomataceae</taxon>
        <taxon>Larkinella</taxon>
    </lineage>
</organism>
<dbReference type="Gene3D" id="2.60.40.10">
    <property type="entry name" value="Immunoglobulins"/>
    <property type="match status" value="1"/>
</dbReference>
<dbReference type="Proteomes" id="UP000326344">
    <property type="component" value="Unassembled WGS sequence"/>
</dbReference>
<evidence type="ECO:0000256" key="5">
    <source>
        <dbReference type="ARBA" id="ARBA00022777"/>
    </source>
</evidence>
<dbReference type="SUPFAM" id="SSF46689">
    <property type="entry name" value="Homeodomain-like"/>
    <property type="match status" value="1"/>
</dbReference>
<dbReference type="FunFam" id="1.10.287.130:FF:000045">
    <property type="entry name" value="Two-component system sensor histidine kinase/response regulator"/>
    <property type="match status" value="1"/>
</dbReference>
<evidence type="ECO:0000256" key="7">
    <source>
        <dbReference type="ARBA" id="ARBA00023125"/>
    </source>
</evidence>
<dbReference type="SUPFAM" id="SSF55874">
    <property type="entry name" value="ATPase domain of HSP90 chaperone/DNA topoisomerase II/histidine kinase"/>
    <property type="match status" value="1"/>
</dbReference>
<dbReference type="Pfam" id="PF00512">
    <property type="entry name" value="HisKA"/>
    <property type="match status" value="1"/>
</dbReference>
<dbReference type="InterPro" id="IPR018060">
    <property type="entry name" value="HTH_AraC"/>
</dbReference>
<gene>
    <name evidence="15" type="ORF">F0P93_27980</name>
</gene>
<dbReference type="SUPFAM" id="SSF63829">
    <property type="entry name" value="Calcium-dependent phosphotriesterase"/>
    <property type="match status" value="2"/>
</dbReference>
<feature type="chain" id="PRO_5024813435" description="histidine kinase" evidence="11">
    <location>
        <begin position="32"/>
        <end position="1352"/>
    </location>
</feature>
<keyword evidence="6" id="KW-0805">Transcription regulation</keyword>
<dbReference type="InterPro" id="IPR004358">
    <property type="entry name" value="Sig_transdc_His_kin-like_C"/>
</dbReference>
<dbReference type="SMART" id="SM00388">
    <property type="entry name" value="HisKA"/>
    <property type="match status" value="1"/>
</dbReference>
<proteinExistence type="predicted"/>
<feature type="domain" description="Response regulatory" evidence="14">
    <location>
        <begin position="1099"/>
        <end position="1219"/>
    </location>
</feature>
<reference evidence="15 16" key="1">
    <citation type="submission" date="2019-09" db="EMBL/GenBank/DDBJ databases">
        <title>Genome Sequence of Larkinella sp MA1.</title>
        <authorList>
            <person name="Srinivasan S."/>
        </authorList>
    </citation>
    <scope>NUCLEOTIDE SEQUENCE [LARGE SCALE GENOMIC DNA]</scope>
    <source>
        <strain evidence="15 16">MA1</strain>
    </source>
</reference>
<dbReference type="InterPro" id="IPR003661">
    <property type="entry name" value="HisK_dim/P_dom"/>
</dbReference>
<dbReference type="PROSITE" id="PS00041">
    <property type="entry name" value="HTH_ARAC_FAMILY_1"/>
    <property type="match status" value="1"/>
</dbReference>
<dbReference type="EC" id="2.7.13.3" evidence="2"/>
<dbReference type="InterPro" id="IPR011123">
    <property type="entry name" value="Y_Y_Y"/>
</dbReference>
<evidence type="ECO:0000256" key="4">
    <source>
        <dbReference type="ARBA" id="ARBA00022679"/>
    </source>
</evidence>
<evidence type="ECO:0000259" key="13">
    <source>
        <dbReference type="PROSITE" id="PS50109"/>
    </source>
</evidence>
<keyword evidence="11" id="KW-0732">Signal</keyword>
<evidence type="ECO:0000313" key="15">
    <source>
        <dbReference type="EMBL" id="KAA9346425.1"/>
    </source>
</evidence>
<evidence type="ECO:0000256" key="9">
    <source>
        <dbReference type="PROSITE-ProRule" id="PRU00169"/>
    </source>
</evidence>
<keyword evidence="4" id="KW-0808">Transferase</keyword>
<dbReference type="InterPro" id="IPR009057">
    <property type="entry name" value="Homeodomain-like_sf"/>
</dbReference>
<evidence type="ECO:0000313" key="16">
    <source>
        <dbReference type="Proteomes" id="UP000326344"/>
    </source>
</evidence>
<dbReference type="Pfam" id="PF07495">
    <property type="entry name" value="Y_Y_Y"/>
    <property type="match status" value="1"/>
</dbReference>